<dbReference type="InterPro" id="IPR007398">
    <property type="entry name" value="BioG"/>
</dbReference>
<protein>
    <submittedName>
        <fullName evidence="1">Putative biotin synthesis protein BioC</fullName>
    </submittedName>
</protein>
<accession>A0A212IUT0</accession>
<dbReference type="EMBL" id="FLUP01000001">
    <property type="protein sequence ID" value="SBV90932.1"/>
    <property type="molecule type" value="Genomic_DNA"/>
</dbReference>
<gene>
    <name evidence="1" type="ORF">KM92DES2_10064</name>
</gene>
<dbReference type="RefSeq" id="WP_227119129.1">
    <property type="nucleotide sequence ID" value="NZ_LT598928.1"/>
</dbReference>
<reference evidence="1" key="1">
    <citation type="submission" date="2016-04" db="EMBL/GenBank/DDBJ databases">
        <authorList>
            <person name="Evans L.H."/>
            <person name="Alamgir A."/>
            <person name="Owens N."/>
            <person name="Weber N.D."/>
            <person name="Virtaneva K."/>
            <person name="Barbian K."/>
            <person name="Babar A."/>
            <person name="Rosenke K."/>
        </authorList>
    </citation>
    <scope>NUCLEOTIDE SEQUENCE</scope>
    <source>
        <strain evidence="1">92-2</strain>
    </source>
</reference>
<name>A0A212IUT0_9BACT</name>
<organism evidence="1">
    <name type="scientific">uncultured Desulfovibrio sp</name>
    <dbReference type="NCBI Taxonomy" id="167968"/>
    <lineage>
        <taxon>Bacteria</taxon>
        <taxon>Pseudomonadati</taxon>
        <taxon>Thermodesulfobacteriota</taxon>
        <taxon>Desulfovibrionia</taxon>
        <taxon>Desulfovibrionales</taxon>
        <taxon>Desulfovibrionaceae</taxon>
        <taxon>Desulfovibrio</taxon>
        <taxon>environmental samples</taxon>
    </lineage>
</organism>
<dbReference type="AlphaFoldDB" id="A0A212IUT0"/>
<dbReference type="Pfam" id="PF04301">
    <property type="entry name" value="BioG"/>
    <property type="match status" value="1"/>
</dbReference>
<evidence type="ECO:0000313" key="1">
    <source>
        <dbReference type="EMBL" id="SBV90932.1"/>
    </source>
</evidence>
<sequence length="222" mass="24671">MNIDFLRLAGCPTLELFFAGWGMDSRPFAWAADSPHTAHCDFAVCYDYSDMTLDAEALRSYSEVRVRAWSLGVYAASLVLPGLHCAVSSALAINGTLTPVDDTLGIPVAVYDATLENLSAESVDRFNRRMCGAHRAVFEARRSPHSLARSVDSLLAELRHIRECSARPGRVQFTGWNMAILSKRDRIFPIANMRKAWSAIPVLELDEPHYMPDIPFVSVELP</sequence>
<proteinExistence type="predicted"/>